<accession>A0A397U8J2</accession>
<organism evidence="2 4">
    <name type="scientific">Gigaspora rosea</name>
    <dbReference type="NCBI Taxonomy" id="44941"/>
    <lineage>
        <taxon>Eukaryota</taxon>
        <taxon>Fungi</taxon>
        <taxon>Fungi incertae sedis</taxon>
        <taxon>Mucoromycota</taxon>
        <taxon>Glomeromycotina</taxon>
        <taxon>Glomeromycetes</taxon>
        <taxon>Diversisporales</taxon>
        <taxon>Gigasporaceae</taxon>
        <taxon>Gigaspora</taxon>
    </lineage>
</organism>
<dbReference type="Proteomes" id="UP000266673">
    <property type="component" value="Unassembled WGS sequence"/>
</dbReference>
<feature type="compositionally biased region" description="Basic and acidic residues" evidence="1">
    <location>
        <begin position="90"/>
        <end position="104"/>
    </location>
</feature>
<name>A0A397U8J2_9GLOM</name>
<evidence type="ECO:0000313" key="2">
    <source>
        <dbReference type="EMBL" id="RIB06592.1"/>
    </source>
</evidence>
<comment type="caution">
    <text evidence="2">The sequence shown here is derived from an EMBL/GenBank/DDBJ whole genome shotgun (WGS) entry which is preliminary data.</text>
</comment>
<feature type="compositionally biased region" description="Low complexity" evidence="1">
    <location>
        <begin position="131"/>
        <end position="148"/>
    </location>
</feature>
<sequence>MCFIDFVLKKKLLLTIPNTCPFSGCNEEVEIIETGHRRGSESSTSSVVRRMEKHSIQSQDLPEIIEDMSDVDDNEDGESNRPTDQSIIPLEKESRKRPSKDTPENKLSSKKVKTKDGNVSMLKKLIEELKSPSSSTSSTTSQAESITSPSNFSDLYSAIVKAEERIESVNQEIIICYFAFGKKLKERLAEYMKDNKERRSQRKLYKEVEKQLPSNLSKNAIEKRIERARKIYDLFSSIGEDKNTTGKILFGIENFQIKLGRN</sequence>
<feature type="compositionally biased region" description="Acidic residues" evidence="1">
    <location>
        <begin position="63"/>
        <end position="77"/>
    </location>
</feature>
<evidence type="ECO:0000256" key="1">
    <source>
        <dbReference type="SAM" id="MobiDB-lite"/>
    </source>
</evidence>
<reference evidence="2 4" key="1">
    <citation type="submission" date="2018-06" db="EMBL/GenBank/DDBJ databases">
        <title>Comparative genomics reveals the genomic features of Rhizophagus irregularis, R. cerebriforme, R. diaphanum and Gigaspora rosea, and their symbiotic lifestyle signature.</title>
        <authorList>
            <person name="Morin E."/>
            <person name="San Clemente H."/>
            <person name="Chen E.C.H."/>
            <person name="De La Providencia I."/>
            <person name="Hainaut M."/>
            <person name="Kuo A."/>
            <person name="Kohler A."/>
            <person name="Murat C."/>
            <person name="Tang N."/>
            <person name="Roy S."/>
            <person name="Loubradou J."/>
            <person name="Henrissat B."/>
            <person name="Grigoriev I.V."/>
            <person name="Corradi N."/>
            <person name="Roux C."/>
            <person name="Martin F.M."/>
        </authorList>
    </citation>
    <scope>NUCLEOTIDE SEQUENCE [LARGE SCALE GENOMIC DNA]</scope>
    <source>
        <strain evidence="2 4">DAOM 194757</strain>
    </source>
</reference>
<evidence type="ECO:0000313" key="3">
    <source>
        <dbReference type="EMBL" id="RIB16925.1"/>
    </source>
</evidence>
<protein>
    <submittedName>
        <fullName evidence="2">Uncharacterized protein</fullName>
    </submittedName>
</protein>
<proteinExistence type="predicted"/>
<feature type="region of interest" description="Disordered" evidence="1">
    <location>
        <begin position="35"/>
        <end position="114"/>
    </location>
</feature>
<feature type="region of interest" description="Disordered" evidence="1">
    <location>
        <begin position="128"/>
        <end position="148"/>
    </location>
</feature>
<gene>
    <name evidence="3" type="ORF">C2G38_2188690</name>
    <name evidence="2" type="ORF">C2G38_499216</name>
</gene>
<dbReference type="AlphaFoldDB" id="A0A397U8J2"/>
<keyword evidence="4" id="KW-1185">Reference proteome</keyword>
<dbReference type="OrthoDB" id="2417436at2759"/>
<dbReference type="EMBL" id="QKWP01000642">
    <property type="protein sequence ID" value="RIB16925.1"/>
    <property type="molecule type" value="Genomic_DNA"/>
</dbReference>
<dbReference type="EMBL" id="QKWP01001788">
    <property type="protein sequence ID" value="RIB06592.1"/>
    <property type="molecule type" value="Genomic_DNA"/>
</dbReference>
<evidence type="ECO:0000313" key="4">
    <source>
        <dbReference type="Proteomes" id="UP000266673"/>
    </source>
</evidence>